<dbReference type="AlphaFoldDB" id="A0A1A9RTP9"/>
<gene>
    <name evidence="1" type="ORF">A7P90_00155</name>
</gene>
<name>A0A1A9RTP9_EIKCO</name>
<organism evidence="1 2">
    <name type="scientific">Eikenella corrodens</name>
    <dbReference type="NCBI Taxonomy" id="539"/>
    <lineage>
        <taxon>Bacteria</taxon>
        <taxon>Pseudomonadati</taxon>
        <taxon>Pseudomonadota</taxon>
        <taxon>Betaproteobacteria</taxon>
        <taxon>Neisseriales</taxon>
        <taxon>Neisseriaceae</taxon>
        <taxon>Eikenella</taxon>
    </lineage>
</organism>
<protein>
    <submittedName>
        <fullName evidence="1">Uncharacterized protein</fullName>
    </submittedName>
</protein>
<accession>A0A1A9RTP9</accession>
<sequence length="135" mass="15448">MKIQILDVKQGTSNRQVAEKSIDISEITRRLTVTPGKLFLNEENDQIMIRPKAWFRAVNGQEENIFSIEAEYMVFFRLTEIGEQTPEQVLSGNHALIEKLHKYSQIAVGVHLQMELNLTAIDSGMPIWEGEYIEG</sequence>
<dbReference type="OrthoDB" id="8612386at2"/>
<proteinExistence type="predicted"/>
<dbReference type="EMBL" id="LXSG01000002">
    <property type="protein sequence ID" value="OAM24668.1"/>
    <property type="molecule type" value="Genomic_DNA"/>
</dbReference>
<dbReference type="Proteomes" id="UP000077589">
    <property type="component" value="Unassembled WGS sequence"/>
</dbReference>
<evidence type="ECO:0000313" key="2">
    <source>
        <dbReference type="Proteomes" id="UP000077589"/>
    </source>
</evidence>
<evidence type="ECO:0000313" key="1">
    <source>
        <dbReference type="EMBL" id="OAM24668.1"/>
    </source>
</evidence>
<comment type="caution">
    <text evidence="1">The sequence shown here is derived from an EMBL/GenBank/DDBJ whole genome shotgun (WGS) entry which is preliminary data.</text>
</comment>
<dbReference type="RefSeq" id="WP_064087207.1">
    <property type="nucleotide sequence ID" value="NZ_LXSG01000002.1"/>
</dbReference>
<reference evidence="2" key="1">
    <citation type="submission" date="2016-05" db="EMBL/GenBank/DDBJ databases">
        <title>Draft genome of Corynebacterium afermentans subsp. afermentans LCDC 88199T.</title>
        <authorList>
            <person name="Bernier A.-M."/>
            <person name="Bernard K."/>
        </authorList>
    </citation>
    <scope>NUCLEOTIDE SEQUENCE [LARGE SCALE GENOMIC DNA]</scope>
    <source>
        <strain evidence="2">NML04-0072</strain>
    </source>
</reference>